<dbReference type="Proteomes" id="UP001239111">
    <property type="component" value="Chromosome 1"/>
</dbReference>
<organism evidence="1 2">
    <name type="scientific">Eretmocerus hayati</name>
    <dbReference type="NCBI Taxonomy" id="131215"/>
    <lineage>
        <taxon>Eukaryota</taxon>
        <taxon>Metazoa</taxon>
        <taxon>Ecdysozoa</taxon>
        <taxon>Arthropoda</taxon>
        <taxon>Hexapoda</taxon>
        <taxon>Insecta</taxon>
        <taxon>Pterygota</taxon>
        <taxon>Neoptera</taxon>
        <taxon>Endopterygota</taxon>
        <taxon>Hymenoptera</taxon>
        <taxon>Apocrita</taxon>
        <taxon>Proctotrupomorpha</taxon>
        <taxon>Chalcidoidea</taxon>
        <taxon>Aphelinidae</taxon>
        <taxon>Aphelininae</taxon>
        <taxon>Eretmocerus</taxon>
    </lineage>
</organism>
<dbReference type="EMBL" id="CM056741">
    <property type="protein sequence ID" value="KAJ8685790.1"/>
    <property type="molecule type" value="Genomic_DNA"/>
</dbReference>
<sequence length="350" mass="39961">MEEQVLTTRRQALLQGIPDNVQVIPVQHAEGVPAAHEDIVVGYVPGQQPEAGAGNDLPPPPAVAGIELPPPPPAGLPAPGGCAGDLSPVAPLLQNGVPPEMLPPPLDQRELDMSDRDERRRSRSPVGHERRRRSGTPQQRSEERRRQSESPVRRRATERRPDERHRRSGTPGRRRTPERHSEECRQRSGPPDRLRGTKRRSDEHRRRSDTPERRRRATLPEPNRQHQRRPENRRRQSGTPKPSGRRRSPSKNSSREASSQNQPYWLPKTIDECHDGIKRLRNNLKLTGKDYKLQKSLVAEKERQLKDKDSQLKEKNEQIQEKDKRLNDCRDHIQSLTSLGRIRGGCSVLY</sequence>
<evidence type="ECO:0000313" key="2">
    <source>
        <dbReference type="Proteomes" id="UP001239111"/>
    </source>
</evidence>
<protein>
    <submittedName>
        <fullName evidence="1">Uncharacterized protein</fullName>
    </submittedName>
</protein>
<gene>
    <name evidence="1" type="ORF">QAD02_021583</name>
</gene>
<comment type="caution">
    <text evidence="1">The sequence shown here is derived from an EMBL/GenBank/DDBJ whole genome shotgun (WGS) entry which is preliminary data.</text>
</comment>
<evidence type="ECO:0000313" key="1">
    <source>
        <dbReference type="EMBL" id="KAJ8685790.1"/>
    </source>
</evidence>
<accession>A0ACC2PQV9</accession>
<reference evidence="1" key="1">
    <citation type="submission" date="2023-04" db="EMBL/GenBank/DDBJ databases">
        <title>A chromosome-level genome assembly of the parasitoid wasp Eretmocerus hayati.</title>
        <authorList>
            <person name="Zhong Y."/>
            <person name="Liu S."/>
            <person name="Liu Y."/>
        </authorList>
    </citation>
    <scope>NUCLEOTIDE SEQUENCE</scope>
    <source>
        <strain evidence="1">ZJU_SS_LIU_2023</strain>
    </source>
</reference>
<name>A0ACC2PQV9_9HYME</name>
<proteinExistence type="predicted"/>
<keyword evidence="2" id="KW-1185">Reference proteome</keyword>